<organism evidence="2 3">
    <name type="scientific">Vibrio ishigakensis</name>
    <dbReference type="NCBI Taxonomy" id="1481914"/>
    <lineage>
        <taxon>Bacteria</taxon>
        <taxon>Pseudomonadati</taxon>
        <taxon>Pseudomonadota</taxon>
        <taxon>Gammaproteobacteria</taxon>
        <taxon>Vibrionales</taxon>
        <taxon>Vibrionaceae</taxon>
        <taxon>Vibrio</taxon>
    </lineage>
</organism>
<dbReference type="InterPro" id="IPR010723">
    <property type="entry name" value="HemN_C"/>
</dbReference>
<dbReference type="AlphaFoldDB" id="A0A0B8P0F2"/>
<accession>A0A0B8P0F2</accession>
<gene>
    <name evidence="2" type="ORF">JCM19231_357</name>
</gene>
<dbReference type="Proteomes" id="UP000031671">
    <property type="component" value="Unassembled WGS sequence"/>
</dbReference>
<dbReference type="Pfam" id="PF06969">
    <property type="entry name" value="HemN_C"/>
    <property type="match status" value="1"/>
</dbReference>
<dbReference type="InterPro" id="IPR058240">
    <property type="entry name" value="rSAM_sf"/>
</dbReference>
<sequence>MVKPYLDSEHNVEQVDRPFEFFMNRFRLIEACPKQDFIDTTGLPLSSIQETIDWALEMEYLTESDTHWQITQKGKLFLNDLLEAFMAEEE</sequence>
<name>A0A0B8P0F2_9VIBR</name>
<reference evidence="2 3" key="1">
    <citation type="submission" date="2015-01" db="EMBL/GenBank/DDBJ databases">
        <title>Vibrio sp. C1 JCM 19231 whole genome shotgun sequence.</title>
        <authorList>
            <person name="Sawabe T."/>
            <person name="Meirelles P."/>
            <person name="Feng G."/>
            <person name="Sayaka M."/>
            <person name="Hattori M."/>
            <person name="Ohkuma M."/>
        </authorList>
    </citation>
    <scope>NUCLEOTIDE SEQUENCE [LARGE SCALE GENOMIC DNA]</scope>
    <source>
        <strain evidence="3">JCM 19231</strain>
    </source>
</reference>
<evidence type="ECO:0000313" key="3">
    <source>
        <dbReference type="Proteomes" id="UP000031671"/>
    </source>
</evidence>
<keyword evidence="3" id="KW-1185">Reference proteome</keyword>
<reference evidence="2 3" key="2">
    <citation type="submission" date="2015-01" db="EMBL/GenBank/DDBJ databases">
        <authorList>
            <consortium name="NBRP consortium"/>
            <person name="Sawabe T."/>
            <person name="Meirelles P."/>
            <person name="Feng G."/>
            <person name="Sayaka M."/>
            <person name="Hattori M."/>
            <person name="Ohkuma M."/>
        </authorList>
    </citation>
    <scope>NUCLEOTIDE SEQUENCE [LARGE SCALE GENOMIC DNA]</scope>
    <source>
        <strain evidence="3">JCM 19231</strain>
    </source>
</reference>
<protein>
    <submittedName>
        <fullName evidence="2">Radical SAM family enzyme</fullName>
    </submittedName>
</protein>
<evidence type="ECO:0000259" key="1">
    <source>
        <dbReference type="Pfam" id="PF06969"/>
    </source>
</evidence>
<feature type="domain" description="HemN C-terminal" evidence="1">
    <location>
        <begin position="16"/>
        <end position="77"/>
    </location>
</feature>
<proteinExistence type="predicted"/>
<evidence type="ECO:0000313" key="2">
    <source>
        <dbReference type="EMBL" id="GAM58057.1"/>
    </source>
</evidence>
<dbReference type="SUPFAM" id="SSF102114">
    <property type="entry name" value="Radical SAM enzymes"/>
    <property type="match status" value="1"/>
</dbReference>
<comment type="caution">
    <text evidence="2">The sequence shown here is derived from an EMBL/GenBank/DDBJ whole genome shotgun (WGS) entry which is preliminary data.</text>
</comment>
<dbReference type="EMBL" id="BBRZ01000072">
    <property type="protein sequence ID" value="GAM58057.1"/>
    <property type="molecule type" value="Genomic_DNA"/>
</dbReference>